<organism evidence="2 3">
    <name type="scientific">Paenibacillus eucommiae</name>
    <dbReference type="NCBI Taxonomy" id="1355755"/>
    <lineage>
        <taxon>Bacteria</taxon>
        <taxon>Bacillati</taxon>
        <taxon>Bacillota</taxon>
        <taxon>Bacilli</taxon>
        <taxon>Bacillales</taxon>
        <taxon>Paenibacillaceae</taxon>
        <taxon>Paenibacillus</taxon>
    </lineage>
</organism>
<keyword evidence="2" id="KW-0489">Methyltransferase</keyword>
<comment type="caution">
    <text evidence="2">The sequence shown here is derived from an EMBL/GenBank/DDBJ whole genome shotgun (WGS) entry which is preliminary data.</text>
</comment>
<dbReference type="EMBL" id="JAGGLB010000003">
    <property type="protein sequence ID" value="MBP1989525.1"/>
    <property type="molecule type" value="Genomic_DNA"/>
</dbReference>
<dbReference type="Pfam" id="PF13649">
    <property type="entry name" value="Methyltransf_25"/>
    <property type="match status" value="1"/>
</dbReference>
<name>A0ABS4IPS9_9BACL</name>
<dbReference type="InterPro" id="IPR041698">
    <property type="entry name" value="Methyltransf_25"/>
</dbReference>
<keyword evidence="2" id="KW-0808">Transferase</keyword>
<accession>A0ABS4IPS9</accession>
<proteinExistence type="predicted"/>
<dbReference type="CDD" id="cd02440">
    <property type="entry name" value="AdoMet_MTases"/>
    <property type="match status" value="1"/>
</dbReference>
<dbReference type="Gene3D" id="3.40.50.150">
    <property type="entry name" value="Vaccinia Virus protein VP39"/>
    <property type="match status" value="1"/>
</dbReference>
<dbReference type="InterPro" id="IPR029063">
    <property type="entry name" value="SAM-dependent_MTases_sf"/>
</dbReference>
<dbReference type="SUPFAM" id="SSF53335">
    <property type="entry name" value="S-adenosyl-L-methionine-dependent methyltransferases"/>
    <property type="match status" value="1"/>
</dbReference>
<evidence type="ECO:0000259" key="1">
    <source>
        <dbReference type="Pfam" id="PF13649"/>
    </source>
</evidence>
<dbReference type="Proteomes" id="UP001519287">
    <property type="component" value="Unassembled WGS sequence"/>
</dbReference>
<protein>
    <submittedName>
        <fullName evidence="2">2-polyprenyl-3-methyl-5-hydroxy-6-metoxy-1, 4-benzoquinol methylase</fullName>
    </submittedName>
</protein>
<gene>
    <name evidence="2" type="ORF">J2Z66_001123</name>
</gene>
<dbReference type="GO" id="GO:0008168">
    <property type="term" value="F:methyltransferase activity"/>
    <property type="evidence" value="ECO:0007669"/>
    <property type="project" value="UniProtKB-KW"/>
</dbReference>
<feature type="domain" description="Methyltransferase" evidence="1">
    <location>
        <begin position="51"/>
        <end position="99"/>
    </location>
</feature>
<sequence length="108" mass="12220">MDKNSVYKTNSFYWDTKGNDFLEAIVLPFYGAYVSEEQCQLFGDVSGKKMLEIGCGSGQSLQYQGERKASELWGLDLSENQIEKVRQHLMACGLFSKIDLFSDSLIND</sequence>
<reference evidence="2 3" key="1">
    <citation type="submission" date="2021-03" db="EMBL/GenBank/DDBJ databases">
        <title>Genomic Encyclopedia of Type Strains, Phase IV (KMG-IV): sequencing the most valuable type-strain genomes for metagenomic binning, comparative biology and taxonomic classification.</title>
        <authorList>
            <person name="Goeker M."/>
        </authorList>
    </citation>
    <scope>NUCLEOTIDE SEQUENCE [LARGE SCALE GENOMIC DNA]</scope>
    <source>
        <strain evidence="2 3">DSM 26048</strain>
    </source>
</reference>
<keyword evidence="3" id="KW-1185">Reference proteome</keyword>
<evidence type="ECO:0000313" key="2">
    <source>
        <dbReference type="EMBL" id="MBP1989525.1"/>
    </source>
</evidence>
<dbReference type="GO" id="GO:0032259">
    <property type="term" value="P:methylation"/>
    <property type="evidence" value="ECO:0007669"/>
    <property type="project" value="UniProtKB-KW"/>
</dbReference>
<evidence type="ECO:0000313" key="3">
    <source>
        <dbReference type="Proteomes" id="UP001519287"/>
    </source>
</evidence>